<keyword evidence="1" id="KW-0472">Membrane</keyword>
<dbReference type="EMBL" id="AK229927">
    <property type="protein sequence ID" value="BAF01753.1"/>
    <property type="molecule type" value="mRNA"/>
</dbReference>
<sequence length="83" mass="9358">MFPFIGIIILVTLGFSLTHVRSLLILDSQNSFVKPLLLFQHSSLFLSFDPILMYFWFCLLLQEMTVGAESCLGSALGPVVYWA</sequence>
<keyword evidence="1" id="KW-1133">Transmembrane helix</keyword>
<accession>Q0WMA3</accession>
<proteinExistence type="evidence at transcript level"/>
<evidence type="ECO:0000256" key="1">
    <source>
        <dbReference type="SAM" id="Phobius"/>
    </source>
</evidence>
<dbReference type="AlphaFoldDB" id="Q0WMA3"/>
<reference evidence="2" key="1">
    <citation type="submission" date="2006-07" db="EMBL/GenBank/DDBJ databases">
        <title>Large-scale analysis of RIKEN Arabidopsis full-length (RAFL) cDNAs.</title>
        <authorList>
            <person name="Totoki Y."/>
            <person name="Seki M."/>
            <person name="Ishida J."/>
            <person name="Nakajima M."/>
            <person name="Enju A."/>
            <person name="Morosawa T."/>
            <person name="Kamiya A."/>
            <person name="Narusaka M."/>
            <person name="Shin-i T."/>
            <person name="Nakagawa M."/>
            <person name="Sakamoto N."/>
            <person name="Oishi K."/>
            <person name="Kohara Y."/>
            <person name="Kobayashi M."/>
            <person name="Toyoda A."/>
            <person name="Sakaki Y."/>
            <person name="Sakurai T."/>
            <person name="Iida K."/>
            <person name="Akiyama K."/>
            <person name="Satou M."/>
            <person name="Toyoda T."/>
            <person name="Konagaya A."/>
            <person name="Carninci P."/>
            <person name="Kawai J."/>
            <person name="Hayashizaki Y."/>
            <person name="Shinozaki K."/>
        </authorList>
    </citation>
    <scope>NUCLEOTIDE SEQUENCE</scope>
</reference>
<evidence type="ECO:0008006" key="3">
    <source>
        <dbReference type="Google" id="ProtNLM"/>
    </source>
</evidence>
<protein>
    <recommendedName>
        <fullName evidence="3">Transmembrane protein</fullName>
    </recommendedName>
</protein>
<name>Q0WMA3_ARATH</name>
<feature type="transmembrane region" description="Helical" evidence="1">
    <location>
        <begin position="38"/>
        <end position="61"/>
    </location>
</feature>
<organism evidence="2">
    <name type="scientific">Arabidopsis thaliana</name>
    <name type="common">Mouse-ear cress</name>
    <dbReference type="NCBI Taxonomy" id="3702"/>
    <lineage>
        <taxon>Eukaryota</taxon>
        <taxon>Viridiplantae</taxon>
        <taxon>Streptophyta</taxon>
        <taxon>Embryophyta</taxon>
        <taxon>Tracheophyta</taxon>
        <taxon>Spermatophyta</taxon>
        <taxon>Magnoliopsida</taxon>
        <taxon>eudicotyledons</taxon>
        <taxon>Gunneridae</taxon>
        <taxon>Pentapetalae</taxon>
        <taxon>rosids</taxon>
        <taxon>malvids</taxon>
        <taxon>Brassicales</taxon>
        <taxon>Brassicaceae</taxon>
        <taxon>Camelineae</taxon>
        <taxon>Arabidopsis</taxon>
    </lineage>
</organism>
<keyword evidence="1" id="KW-0812">Transmembrane</keyword>
<evidence type="ECO:0000313" key="2">
    <source>
        <dbReference type="EMBL" id="BAF01753.1"/>
    </source>
</evidence>